<evidence type="ECO:0000256" key="1">
    <source>
        <dbReference type="ARBA" id="ARBA00008987"/>
    </source>
</evidence>
<sequence length="127" mass="14432">MPIQEPYQLPDSAQDLPVAGEQNAIFFLNFIASISPETQQSWCPDVRAALPYTDAAFSSETDPQVGYVHVGQKPEWKDLTNIYRKKWNVHSVPTLIRYQRIDGEVKETGRLVEADLLDQKKLTELVS</sequence>
<dbReference type="InterPro" id="IPR045108">
    <property type="entry name" value="TXNDC17-like"/>
</dbReference>
<name>A0A6A5UQF5_9PLEO</name>
<dbReference type="PANTHER" id="PTHR12452:SF0">
    <property type="entry name" value="THIOREDOXIN DOMAIN-CONTAINING PROTEIN 17"/>
    <property type="match status" value="1"/>
</dbReference>
<dbReference type="InterPro" id="IPR036249">
    <property type="entry name" value="Thioredoxin-like_sf"/>
</dbReference>
<dbReference type="Pfam" id="PF06110">
    <property type="entry name" value="TXD17-like_Trx"/>
    <property type="match status" value="1"/>
</dbReference>
<keyword evidence="4" id="KW-1185">Reference proteome</keyword>
<dbReference type="OrthoDB" id="78947at2759"/>
<dbReference type="InterPro" id="IPR010357">
    <property type="entry name" value="TXNDC17_dom"/>
</dbReference>
<comment type="similarity">
    <text evidence="1">Belongs to the thioredoxin family.</text>
</comment>
<dbReference type="Proteomes" id="UP000800036">
    <property type="component" value="Unassembled WGS sequence"/>
</dbReference>
<evidence type="ECO:0000313" key="3">
    <source>
        <dbReference type="EMBL" id="KAF1966884.1"/>
    </source>
</evidence>
<feature type="domain" description="Thioredoxin" evidence="2">
    <location>
        <begin position="20"/>
        <end position="103"/>
    </location>
</feature>
<evidence type="ECO:0000259" key="2">
    <source>
        <dbReference type="Pfam" id="PF06110"/>
    </source>
</evidence>
<dbReference type="SUPFAM" id="SSF52833">
    <property type="entry name" value="Thioredoxin-like"/>
    <property type="match status" value="1"/>
</dbReference>
<dbReference type="GO" id="GO:0005829">
    <property type="term" value="C:cytosol"/>
    <property type="evidence" value="ECO:0007669"/>
    <property type="project" value="TreeGrafter"/>
</dbReference>
<dbReference type="Gene3D" id="3.40.30.10">
    <property type="entry name" value="Glutaredoxin"/>
    <property type="match status" value="1"/>
</dbReference>
<dbReference type="EMBL" id="ML976740">
    <property type="protein sequence ID" value="KAF1966884.1"/>
    <property type="molecule type" value="Genomic_DNA"/>
</dbReference>
<accession>A0A6A5UQF5</accession>
<organism evidence="3 4">
    <name type="scientific">Bimuria novae-zelandiae CBS 107.79</name>
    <dbReference type="NCBI Taxonomy" id="1447943"/>
    <lineage>
        <taxon>Eukaryota</taxon>
        <taxon>Fungi</taxon>
        <taxon>Dikarya</taxon>
        <taxon>Ascomycota</taxon>
        <taxon>Pezizomycotina</taxon>
        <taxon>Dothideomycetes</taxon>
        <taxon>Pleosporomycetidae</taxon>
        <taxon>Pleosporales</taxon>
        <taxon>Massarineae</taxon>
        <taxon>Didymosphaeriaceae</taxon>
        <taxon>Bimuria</taxon>
    </lineage>
</organism>
<proteinExistence type="inferred from homology"/>
<reference evidence="3" key="1">
    <citation type="journal article" date="2020" name="Stud. Mycol.">
        <title>101 Dothideomycetes genomes: a test case for predicting lifestyles and emergence of pathogens.</title>
        <authorList>
            <person name="Haridas S."/>
            <person name="Albert R."/>
            <person name="Binder M."/>
            <person name="Bloem J."/>
            <person name="Labutti K."/>
            <person name="Salamov A."/>
            <person name="Andreopoulos B."/>
            <person name="Baker S."/>
            <person name="Barry K."/>
            <person name="Bills G."/>
            <person name="Bluhm B."/>
            <person name="Cannon C."/>
            <person name="Castanera R."/>
            <person name="Culley D."/>
            <person name="Daum C."/>
            <person name="Ezra D."/>
            <person name="Gonzalez J."/>
            <person name="Henrissat B."/>
            <person name="Kuo A."/>
            <person name="Liang C."/>
            <person name="Lipzen A."/>
            <person name="Lutzoni F."/>
            <person name="Magnuson J."/>
            <person name="Mondo S."/>
            <person name="Nolan M."/>
            <person name="Ohm R."/>
            <person name="Pangilinan J."/>
            <person name="Park H.-J."/>
            <person name="Ramirez L."/>
            <person name="Alfaro M."/>
            <person name="Sun H."/>
            <person name="Tritt A."/>
            <person name="Yoshinaga Y."/>
            <person name="Zwiers L.-H."/>
            <person name="Turgeon B."/>
            <person name="Goodwin S."/>
            <person name="Spatafora J."/>
            <person name="Crous P."/>
            <person name="Grigoriev I."/>
        </authorList>
    </citation>
    <scope>NUCLEOTIDE SEQUENCE</scope>
    <source>
        <strain evidence="3">CBS 107.79</strain>
    </source>
</reference>
<protein>
    <recommendedName>
        <fullName evidence="2">Thioredoxin domain-containing protein</fullName>
    </recommendedName>
</protein>
<feature type="non-terminal residue" evidence="3">
    <location>
        <position position="127"/>
    </location>
</feature>
<dbReference type="GO" id="GO:0047134">
    <property type="term" value="F:protein-disulfide reductase [NAD(P)H] activity"/>
    <property type="evidence" value="ECO:0007669"/>
    <property type="project" value="InterPro"/>
</dbReference>
<gene>
    <name evidence="3" type="ORF">BU23DRAFT_420101</name>
</gene>
<evidence type="ECO:0000313" key="4">
    <source>
        <dbReference type="Proteomes" id="UP000800036"/>
    </source>
</evidence>
<dbReference type="AlphaFoldDB" id="A0A6A5UQF5"/>
<dbReference type="PANTHER" id="PTHR12452">
    <property type="entry name" value="42-9-9 PROTEIN-RELATED"/>
    <property type="match status" value="1"/>
</dbReference>